<dbReference type="EMBL" id="PSNW01000013">
    <property type="protein sequence ID" value="PPE72402.1"/>
    <property type="molecule type" value="Genomic_DNA"/>
</dbReference>
<feature type="transmembrane region" description="Helical" evidence="1">
    <location>
        <begin position="41"/>
        <end position="60"/>
    </location>
</feature>
<evidence type="ECO:0000256" key="1">
    <source>
        <dbReference type="SAM" id="Phobius"/>
    </source>
</evidence>
<evidence type="ECO:0000313" key="3">
    <source>
        <dbReference type="Proteomes" id="UP000238220"/>
    </source>
</evidence>
<evidence type="ECO:0000313" key="2">
    <source>
        <dbReference type="EMBL" id="PPE72402.1"/>
    </source>
</evidence>
<dbReference type="AlphaFoldDB" id="A0A2S5TBT8"/>
<accession>A0A2S5TBT8</accession>
<organism evidence="2 3">
    <name type="scientific">Solimonas fluminis</name>
    <dbReference type="NCBI Taxonomy" id="2086571"/>
    <lineage>
        <taxon>Bacteria</taxon>
        <taxon>Pseudomonadati</taxon>
        <taxon>Pseudomonadota</taxon>
        <taxon>Gammaproteobacteria</taxon>
        <taxon>Nevskiales</taxon>
        <taxon>Nevskiaceae</taxon>
        <taxon>Solimonas</taxon>
    </lineage>
</organism>
<comment type="caution">
    <text evidence="2">The sequence shown here is derived from an EMBL/GenBank/DDBJ whole genome shotgun (WGS) entry which is preliminary data.</text>
</comment>
<protein>
    <submittedName>
        <fullName evidence="2">Uncharacterized protein</fullName>
    </submittedName>
</protein>
<dbReference type="Proteomes" id="UP000238220">
    <property type="component" value="Unassembled WGS sequence"/>
</dbReference>
<name>A0A2S5TBT8_9GAMM</name>
<reference evidence="2 3" key="1">
    <citation type="submission" date="2018-02" db="EMBL/GenBank/DDBJ databases">
        <title>Genome sequencing of Solimonas sp. HR-BB.</title>
        <authorList>
            <person name="Lee Y."/>
            <person name="Jeon C.O."/>
        </authorList>
    </citation>
    <scope>NUCLEOTIDE SEQUENCE [LARGE SCALE GENOMIC DNA]</scope>
    <source>
        <strain evidence="2 3">HR-BB</strain>
    </source>
</reference>
<gene>
    <name evidence="2" type="ORF">C3942_19005</name>
</gene>
<keyword evidence="1" id="KW-1133">Transmembrane helix</keyword>
<keyword evidence="1" id="KW-0812">Transmembrane</keyword>
<proteinExistence type="predicted"/>
<sequence>MQQRRIAAGIAFLGAGLRLGWDAFMTWHACLNKTTGMPHLLPWRTLALLAVIWFGAWMDVRRGGPEAR</sequence>
<keyword evidence="1" id="KW-0472">Membrane</keyword>
<keyword evidence="3" id="KW-1185">Reference proteome</keyword>